<dbReference type="PROSITE" id="PS00792">
    <property type="entry name" value="DHPS_1"/>
    <property type="match status" value="1"/>
</dbReference>
<comment type="caution">
    <text evidence="2">The sequence shown here is derived from an EMBL/GenBank/DDBJ whole genome shotgun (WGS) entry which is preliminary data.</text>
</comment>
<dbReference type="Proteomes" id="UP000712673">
    <property type="component" value="Unassembled WGS sequence"/>
</dbReference>
<dbReference type="InterPro" id="IPR011005">
    <property type="entry name" value="Dihydropteroate_synth-like_sf"/>
</dbReference>
<dbReference type="InterPro" id="IPR045031">
    <property type="entry name" value="DHP_synth-like"/>
</dbReference>
<dbReference type="AlphaFoldDB" id="A0A937W6F1"/>
<dbReference type="PANTHER" id="PTHR20941">
    <property type="entry name" value="FOLATE SYNTHESIS PROTEINS"/>
    <property type="match status" value="1"/>
</dbReference>
<dbReference type="GO" id="GO:0046654">
    <property type="term" value="P:tetrahydrofolate biosynthetic process"/>
    <property type="evidence" value="ECO:0007669"/>
    <property type="project" value="TreeGrafter"/>
</dbReference>
<reference evidence="2" key="1">
    <citation type="submission" date="2019-03" db="EMBL/GenBank/DDBJ databases">
        <title>Lake Tanganyika Metagenome-Assembled Genomes (MAGs).</title>
        <authorList>
            <person name="Tran P."/>
        </authorList>
    </citation>
    <scope>NUCLEOTIDE SEQUENCE</scope>
    <source>
        <strain evidence="2">K_DeepCast_65m_m2_066</strain>
    </source>
</reference>
<dbReference type="PROSITE" id="PS50972">
    <property type="entry name" value="PTERIN_BINDING"/>
    <property type="match status" value="1"/>
</dbReference>
<dbReference type="InterPro" id="IPR000489">
    <property type="entry name" value="Pterin-binding_dom"/>
</dbReference>
<protein>
    <recommendedName>
        <fullName evidence="1">Pterin-binding domain-containing protein</fullName>
    </recommendedName>
</protein>
<name>A0A937W6F1_UNCTE</name>
<dbReference type="PANTHER" id="PTHR20941:SF1">
    <property type="entry name" value="FOLIC ACID SYNTHESIS PROTEIN FOL1"/>
    <property type="match status" value="1"/>
</dbReference>
<evidence type="ECO:0000259" key="1">
    <source>
        <dbReference type="PROSITE" id="PS50972"/>
    </source>
</evidence>
<proteinExistence type="predicted"/>
<dbReference type="Gene3D" id="3.20.20.20">
    <property type="entry name" value="Dihydropteroate synthase-like"/>
    <property type="match status" value="1"/>
</dbReference>
<accession>A0A937W6F1</accession>
<dbReference type="SUPFAM" id="SSF51717">
    <property type="entry name" value="Dihydropteroate synthetase-like"/>
    <property type="match status" value="1"/>
</dbReference>
<dbReference type="PROSITE" id="PS00793">
    <property type="entry name" value="DHPS_2"/>
    <property type="match status" value="1"/>
</dbReference>
<dbReference type="GO" id="GO:0005829">
    <property type="term" value="C:cytosol"/>
    <property type="evidence" value="ECO:0007669"/>
    <property type="project" value="TreeGrafter"/>
</dbReference>
<evidence type="ECO:0000313" key="3">
    <source>
        <dbReference type="Proteomes" id="UP000712673"/>
    </source>
</evidence>
<feature type="non-terminal residue" evidence="2">
    <location>
        <position position="144"/>
    </location>
</feature>
<dbReference type="Pfam" id="PF00809">
    <property type="entry name" value="Pterin_bind"/>
    <property type="match status" value="1"/>
</dbReference>
<dbReference type="EMBL" id="VGLS01000741">
    <property type="protein sequence ID" value="MBM3225967.1"/>
    <property type="molecule type" value="Genomic_DNA"/>
</dbReference>
<organism evidence="2 3">
    <name type="scientific">Tectimicrobiota bacterium</name>
    <dbReference type="NCBI Taxonomy" id="2528274"/>
    <lineage>
        <taxon>Bacteria</taxon>
        <taxon>Pseudomonadati</taxon>
        <taxon>Nitrospinota/Tectimicrobiota group</taxon>
        <taxon>Candidatus Tectimicrobiota</taxon>
    </lineage>
</organism>
<sequence>MTLDVLWSGPITLSDQLRVTQHPALQALWTILEQALQRQAGGVQQLTLGAHRLELGQRPHIMGILNVTPDSFSDGGLYFQPDQAIKHAETMLAAGADMIDVGGQSSRPGAVPVPPEVEQARVVPVIREIVQRFNAVVSVDTYRA</sequence>
<dbReference type="GO" id="GO:0004156">
    <property type="term" value="F:dihydropteroate synthase activity"/>
    <property type="evidence" value="ECO:0007669"/>
    <property type="project" value="TreeGrafter"/>
</dbReference>
<evidence type="ECO:0000313" key="2">
    <source>
        <dbReference type="EMBL" id="MBM3225967.1"/>
    </source>
</evidence>
<feature type="domain" description="Pterin-binding" evidence="1">
    <location>
        <begin position="59"/>
        <end position="144"/>
    </location>
</feature>
<gene>
    <name evidence="2" type="ORF">FJZ47_19525</name>
</gene>